<evidence type="ECO:0000256" key="1">
    <source>
        <dbReference type="SAM" id="SignalP"/>
    </source>
</evidence>
<organism evidence="2 3">
    <name type="scientific">Prunus yedoensis var. nudiflora</name>
    <dbReference type="NCBI Taxonomy" id="2094558"/>
    <lineage>
        <taxon>Eukaryota</taxon>
        <taxon>Viridiplantae</taxon>
        <taxon>Streptophyta</taxon>
        <taxon>Embryophyta</taxon>
        <taxon>Tracheophyta</taxon>
        <taxon>Spermatophyta</taxon>
        <taxon>Magnoliopsida</taxon>
        <taxon>eudicotyledons</taxon>
        <taxon>Gunneridae</taxon>
        <taxon>Pentapetalae</taxon>
        <taxon>rosids</taxon>
        <taxon>fabids</taxon>
        <taxon>Rosales</taxon>
        <taxon>Rosaceae</taxon>
        <taxon>Amygdaloideae</taxon>
        <taxon>Amygdaleae</taxon>
        <taxon>Prunus</taxon>
    </lineage>
</organism>
<feature type="signal peptide" evidence="1">
    <location>
        <begin position="1"/>
        <end position="18"/>
    </location>
</feature>
<protein>
    <submittedName>
        <fullName evidence="2">Uncharacterized protein</fullName>
    </submittedName>
</protein>
<proteinExistence type="predicted"/>
<keyword evidence="3" id="KW-1185">Reference proteome</keyword>
<dbReference type="Proteomes" id="UP000250321">
    <property type="component" value="Unassembled WGS sequence"/>
</dbReference>
<keyword evidence="1" id="KW-0732">Signal</keyword>
<evidence type="ECO:0000313" key="3">
    <source>
        <dbReference type="Proteomes" id="UP000250321"/>
    </source>
</evidence>
<comment type="caution">
    <text evidence="2">The sequence shown here is derived from an EMBL/GenBank/DDBJ whole genome shotgun (WGS) entry which is preliminary data.</text>
</comment>
<sequence length="50" mass="6187">MCCLLQLVLLMPCAWFQGMECPTELKWRRKWMDSYDSEVKLIQDDKYYFM</sequence>
<reference evidence="2 3" key="1">
    <citation type="submission" date="2018-02" db="EMBL/GenBank/DDBJ databases">
        <title>Draft genome of wild Prunus yedoensis var. nudiflora.</title>
        <authorList>
            <person name="Baek S."/>
            <person name="Kim J.-H."/>
            <person name="Choi K."/>
            <person name="Kim G.-B."/>
            <person name="Cho A."/>
            <person name="Jang H."/>
            <person name="Shin C.-H."/>
            <person name="Yu H.-J."/>
            <person name="Mun J.-H."/>
        </authorList>
    </citation>
    <scope>NUCLEOTIDE SEQUENCE [LARGE SCALE GENOMIC DNA]</scope>
    <source>
        <strain evidence="3">cv. Jeju island</strain>
        <tissue evidence="2">Leaf</tissue>
    </source>
</reference>
<feature type="chain" id="PRO_5016443873" evidence="1">
    <location>
        <begin position="19"/>
        <end position="50"/>
    </location>
</feature>
<dbReference type="EMBL" id="PJQY01003170">
    <property type="protein sequence ID" value="PQM39681.1"/>
    <property type="molecule type" value="Genomic_DNA"/>
</dbReference>
<gene>
    <name evidence="2" type="ORF">Pyn_01846</name>
</gene>
<dbReference type="AlphaFoldDB" id="A0A314UQL6"/>
<accession>A0A314UQL6</accession>
<evidence type="ECO:0000313" key="2">
    <source>
        <dbReference type="EMBL" id="PQM39681.1"/>
    </source>
</evidence>
<name>A0A314UQL6_PRUYE</name>